<dbReference type="EMBL" id="BGPR01083363">
    <property type="protein sequence ID" value="GBL91078.1"/>
    <property type="molecule type" value="Genomic_DNA"/>
</dbReference>
<proteinExistence type="predicted"/>
<sequence>MNKTTQNFLNIESVGENSHILKSEVELCEKQFLENYSRTPEDRYIVKNPLKNEKQLGEFRTSANPCLDTLWRRLSKDTNLKSLFCDFMREYRDVGHVTEVKEAHEPELSVCLPHHGEYNPLKSSIKLRSVFNGSAPITNGVPLNQIELNGGTVQHDLFPTMLSETNAFGNMKHFGNLKFTSNIRMMYRQILI</sequence>
<name>A0A4Y2BGB1_ARAVE</name>
<dbReference type="AlphaFoldDB" id="A0A4Y2BGB1"/>
<comment type="caution">
    <text evidence="1">The sequence shown here is derived from an EMBL/GenBank/DDBJ whole genome shotgun (WGS) entry which is preliminary data.</text>
</comment>
<organism evidence="1 2">
    <name type="scientific">Araneus ventricosus</name>
    <name type="common">Orbweaver spider</name>
    <name type="synonym">Epeira ventricosa</name>
    <dbReference type="NCBI Taxonomy" id="182803"/>
    <lineage>
        <taxon>Eukaryota</taxon>
        <taxon>Metazoa</taxon>
        <taxon>Ecdysozoa</taxon>
        <taxon>Arthropoda</taxon>
        <taxon>Chelicerata</taxon>
        <taxon>Arachnida</taxon>
        <taxon>Araneae</taxon>
        <taxon>Araneomorphae</taxon>
        <taxon>Entelegynae</taxon>
        <taxon>Araneoidea</taxon>
        <taxon>Araneidae</taxon>
        <taxon>Araneus</taxon>
    </lineage>
</organism>
<dbReference type="PANTHER" id="PTHR47331:SF1">
    <property type="entry name" value="GAG-LIKE PROTEIN"/>
    <property type="match status" value="1"/>
</dbReference>
<accession>A0A4Y2BGB1</accession>
<dbReference type="OrthoDB" id="6435492at2759"/>
<keyword evidence="2" id="KW-1185">Reference proteome</keyword>
<evidence type="ECO:0000313" key="2">
    <source>
        <dbReference type="Proteomes" id="UP000499080"/>
    </source>
</evidence>
<evidence type="ECO:0000313" key="1">
    <source>
        <dbReference type="EMBL" id="GBL91078.1"/>
    </source>
</evidence>
<dbReference type="PANTHER" id="PTHR47331">
    <property type="entry name" value="PHD-TYPE DOMAIN-CONTAINING PROTEIN"/>
    <property type="match status" value="1"/>
</dbReference>
<protein>
    <submittedName>
        <fullName evidence="1">Uncharacterized protein</fullName>
    </submittedName>
</protein>
<reference evidence="1 2" key="1">
    <citation type="journal article" date="2019" name="Sci. Rep.">
        <title>Orb-weaving spider Araneus ventricosus genome elucidates the spidroin gene catalogue.</title>
        <authorList>
            <person name="Kono N."/>
            <person name="Nakamura H."/>
            <person name="Ohtoshi R."/>
            <person name="Moran D.A.P."/>
            <person name="Shinohara A."/>
            <person name="Yoshida Y."/>
            <person name="Fujiwara M."/>
            <person name="Mori M."/>
            <person name="Tomita M."/>
            <person name="Arakawa K."/>
        </authorList>
    </citation>
    <scope>NUCLEOTIDE SEQUENCE [LARGE SCALE GENOMIC DNA]</scope>
</reference>
<dbReference type="Proteomes" id="UP000499080">
    <property type="component" value="Unassembled WGS sequence"/>
</dbReference>
<gene>
    <name evidence="1" type="ORF">AVEN_815_1</name>
</gene>